<comment type="caution">
    <text evidence="3">The sequence shown here is derived from an EMBL/GenBank/DDBJ whole genome shotgun (WGS) entry which is preliminary data.</text>
</comment>
<feature type="region of interest" description="Disordered" evidence="1">
    <location>
        <begin position="137"/>
        <end position="169"/>
    </location>
</feature>
<dbReference type="EMBL" id="QUQM01000003">
    <property type="protein sequence ID" value="KAA8648694.1"/>
    <property type="molecule type" value="Genomic_DNA"/>
</dbReference>
<dbReference type="VEuPathDB" id="FungiDB:EYZ11_010267"/>
<evidence type="ECO:0000313" key="2">
    <source>
        <dbReference type="EMBL" id="KAA8648694.1"/>
    </source>
</evidence>
<dbReference type="Proteomes" id="UP000308092">
    <property type="component" value="Unassembled WGS sequence"/>
</dbReference>
<accession>A0A4S3J5R8</accession>
<organism evidence="3 4">
    <name type="scientific">Aspergillus tanneri</name>
    <dbReference type="NCBI Taxonomy" id="1220188"/>
    <lineage>
        <taxon>Eukaryota</taxon>
        <taxon>Fungi</taxon>
        <taxon>Dikarya</taxon>
        <taxon>Ascomycota</taxon>
        <taxon>Pezizomycotina</taxon>
        <taxon>Eurotiomycetes</taxon>
        <taxon>Eurotiomycetidae</taxon>
        <taxon>Eurotiales</taxon>
        <taxon>Aspergillaceae</taxon>
        <taxon>Aspergillus</taxon>
        <taxon>Aspergillus subgen. Circumdati</taxon>
    </lineage>
</organism>
<dbReference type="GeneID" id="54327281"/>
<keyword evidence="4" id="KW-1185">Reference proteome</keyword>
<reference evidence="3 4" key="1">
    <citation type="submission" date="2019-03" db="EMBL/GenBank/DDBJ databases">
        <title>The genome sequence of a newly discovered highly antifungal drug resistant Aspergillus species, Aspergillus tanneri NIH 1004.</title>
        <authorList>
            <person name="Mounaud S."/>
            <person name="Singh I."/>
            <person name="Joardar V."/>
            <person name="Pakala S."/>
            <person name="Pakala S."/>
            <person name="Venepally P."/>
            <person name="Hoover J."/>
            <person name="Nierman W."/>
            <person name="Chung J."/>
            <person name="Losada L."/>
        </authorList>
    </citation>
    <scope>NUCLEOTIDE SEQUENCE [LARGE SCALE GENOMIC DNA]</scope>
    <source>
        <strain evidence="3 4">NIH1004</strain>
    </source>
</reference>
<evidence type="ECO:0000313" key="3">
    <source>
        <dbReference type="EMBL" id="THC90273.1"/>
    </source>
</evidence>
<name>A0A4S3J5R8_9EURO</name>
<dbReference type="RefSeq" id="XP_033428055.1">
    <property type="nucleotide sequence ID" value="XM_033569249.1"/>
</dbReference>
<dbReference type="AlphaFoldDB" id="A0A4S3J5R8"/>
<dbReference type="OrthoDB" id="10253869at2759"/>
<dbReference type="Proteomes" id="UP000324241">
    <property type="component" value="Unassembled WGS sequence"/>
</dbReference>
<evidence type="ECO:0000313" key="5">
    <source>
        <dbReference type="Proteomes" id="UP000324241"/>
    </source>
</evidence>
<dbReference type="STRING" id="1220188.A0A4S3J5R8"/>
<proteinExistence type="predicted"/>
<evidence type="ECO:0000313" key="4">
    <source>
        <dbReference type="Proteomes" id="UP000308092"/>
    </source>
</evidence>
<sequence>MVHNLAEVLRDTTTGTTGHLKPVIFAGIAVAPQVSRKCRECLQVPRIENYSGIVEVASISTDAVQDLDTIINGHDVATAASNIPVSVRRPTPVILKAALALLAISHTNHTHAVILNLGAISSHFPFIPFIPASLGEQTLDMDPSESQDQHSAESSTSSPSTPGDNPGVTAAHPARSIFIQCPMLLSRLCCMLGLGAAALDEKNSYPFQNMTVMQIHIRTNLGMPAHAGAGGEDGSCTEMFLRGVVANCSSMWVERVADEWKNIALWLAEEES</sequence>
<gene>
    <name evidence="2" type="ORF">ATNIH1004_004579</name>
    <name evidence="3" type="ORF">EYZ11_010267</name>
</gene>
<protein>
    <submittedName>
        <fullName evidence="3">Uncharacterized protein</fullName>
    </submittedName>
</protein>
<evidence type="ECO:0000256" key="1">
    <source>
        <dbReference type="SAM" id="MobiDB-lite"/>
    </source>
</evidence>
<dbReference type="EMBL" id="SOSA01000539">
    <property type="protein sequence ID" value="THC90273.1"/>
    <property type="molecule type" value="Genomic_DNA"/>
</dbReference>
<reference evidence="2 5" key="2">
    <citation type="submission" date="2019-08" db="EMBL/GenBank/DDBJ databases">
        <title>The genome sequence of a newly discovered highly antifungal drug resistant Aspergillus species, Aspergillus tanneri NIH 1004.</title>
        <authorList>
            <person name="Mounaud S."/>
            <person name="Singh I."/>
            <person name="Joardar V."/>
            <person name="Pakala S."/>
            <person name="Pakala S."/>
            <person name="Venepally P."/>
            <person name="Chung J.K."/>
            <person name="Losada L."/>
            <person name="Nierman W.C."/>
        </authorList>
    </citation>
    <scope>NUCLEOTIDE SEQUENCE [LARGE SCALE GENOMIC DNA]</scope>
    <source>
        <strain evidence="2 5">NIH1004</strain>
    </source>
</reference>